<evidence type="ECO:0000256" key="2">
    <source>
        <dbReference type="SAM" id="MobiDB-lite"/>
    </source>
</evidence>
<dbReference type="SUPFAM" id="SSF54695">
    <property type="entry name" value="POZ domain"/>
    <property type="match status" value="1"/>
</dbReference>
<accession>A0A7R9BGH5</accession>
<sequence>MLEECTSEPRQKSQSASVSWDLSPGGISQEMLSLESIASLHIRAASTTFTRGDSSPNEFAFVRSHRSELPQKARPAVKPFSRVAMDSQQQFCLTWNNHQKNLTHVLSSMWLSQALTDCMLACEGKCIKAHKIILAACSSYFEEILANYGSEKEPVIILRDTPYADLCAILEFMYYGEVRVGQNDMKSLLATADVLKVKGLAEITPPGVNSAMKGDASKSGGSGQIKILKPNVVSENGPKSSNASSGSLTQVLKPQAILPDDVKNESSTREGSVSSHDSEYGAMIIDEENHVDDGGYVHVEASTSNSEAGGVNGGMNMMDMLTPSVSFCEGQGSFDSENGQPTSDPLSIGLSPSDCPPPSQNYNISGVVKLDQYLNQGGTRSGFWAEPFSRRIMEMISKNTLDMKNAAEMVGVSYAVLYAKYRELYGYRKHPNLGRVKLGAGPSRPLSVIPGAMRTPRRRHSIDWTNENVQHVCSMISARQISIKKGSEMLGIDYSTLYYHLVRNSPGKANAARLGMKAEAIANPV</sequence>
<feature type="region of interest" description="Disordered" evidence="2">
    <location>
        <begin position="230"/>
        <end position="279"/>
    </location>
</feature>
<name>A0A7R9BGH5_9CRUS</name>
<dbReference type="InterPro" id="IPR000210">
    <property type="entry name" value="BTB/POZ_dom"/>
</dbReference>
<evidence type="ECO:0000256" key="1">
    <source>
        <dbReference type="ARBA" id="ARBA00023242"/>
    </source>
</evidence>
<dbReference type="EMBL" id="CAJPEX010000285">
    <property type="protein sequence ID" value="CAG0914852.1"/>
    <property type="molecule type" value="Genomic_DNA"/>
</dbReference>
<keyword evidence="5" id="KW-1185">Reference proteome</keyword>
<feature type="region of interest" description="Disordered" evidence="2">
    <location>
        <begin position="1"/>
        <end position="21"/>
    </location>
</feature>
<feature type="compositionally biased region" description="Polar residues" evidence="2">
    <location>
        <begin position="233"/>
        <end position="252"/>
    </location>
</feature>
<dbReference type="Gene3D" id="3.30.710.10">
    <property type="entry name" value="Potassium Channel Kv1.1, Chain A"/>
    <property type="match status" value="1"/>
</dbReference>
<dbReference type="EMBL" id="OA882322">
    <property type="protein sequence ID" value="CAD7274700.1"/>
    <property type="molecule type" value="Genomic_DNA"/>
</dbReference>
<dbReference type="OrthoDB" id="6365358at2759"/>
<dbReference type="AlphaFoldDB" id="A0A7R9BGH5"/>
<dbReference type="InterPro" id="IPR011333">
    <property type="entry name" value="SKP1/BTB/POZ_sf"/>
</dbReference>
<keyword evidence="1" id="KW-0539">Nucleus</keyword>
<evidence type="ECO:0000313" key="4">
    <source>
        <dbReference type="EMBL" id="CAD7274700.1"/>
    </source>
</evidence>
<dbReference type="Proteomes" id="UP000678499">
    <property type="component" value="Unassembled WGS sequence"/>
</dbReference>
<dbReference type="Pfam" id="PF00651">
    <property type="entry name" value="BTB"/>
    <property type="match status" value="1"/>
</dbReference>
<proteinExistence type="predicted"/>
<dbReference type="PROSITE" id="PS50097">
    <property type="entry name" value="BTB"/>
    <property type="match status" value="1"/>
</dbReference>
<dbReference type="CDD" id="cd18315">
    <property type="entry name" value="BTB_POZ_BAB-like"/>
    <property type="match status" value="1"/>
</dbReference>
<feature type="domain" description="BTB" evidence="3">
    <location>
        <begin position="116"/>
        <end position="182"/>
    </location>
</feature>
<dbReference type="PANTHER" id="PTHR23110">
    <property type="entry name" value="BTB DOMAIN TRANSCRIPTION FACTOR"/>
    <property type="match status" value="1"/>
</dbReference>
<dbReference type="GO" id="GO:0005634">
    <property type="term" value="C:nucleus"/>
    <property type="evidence" value="ECO:0007669"/>
    <property type="project" value="TreeGrafter"/>
</dbReference>
<dbReference type="InterPro" id="IPR051095">
    <property type="entry name" value="Dros_DevTransReg"/>
</dbReference>
<evidence type="ECO:0000313" key="5">
    <source>
        <dbReference type="Proteomes" id="UP000678499"/>
    </source>
</evidence>
<dbReference type="SMART" id="SM00225">
    <property type="entry name" value="BTB"/>
    <property type="match status" value="1"/>
</dbReference>
<organism evidence="4">
    <name type="scientific">Notodromas monacha</name>
    <dbReference type="NCBI Taxonomy" id="399045"/>
    <lineage>
        <taxon>Eukaryota</taxon>
        <taxon>Metazoa</taxon>
        <taxon>Ecdysozoa</taxon>
        <taxon>Arthropoda</taxon>
        <taxon>Crustacea</taxon>
        <taxon>Oligostraca</taxon>
        <taxon>Ostracoda</taxon>
        <taxon>Podocopa</taxon>
        <taxon>Podocopida</taxon>
        <taxon>Cypridocopina</taxon>
        <taxon>Cypridoidea</taxon>
        <taxon>Cyprididae</taxon>
        <taxon>Notodromas</taxon>
    </lineage>
</organism>
<evidence type="ECO:0000259" key="3">
    <source>
        <dbReference type="PROSITE" id="PS50097"/>
    </source>
</evidence>
<dbReference type="PANTHER" id="PTHR23110:SF109">
    <property type="entry name" value="FI07618P-RELATED"/>
    <property type="match status" value="1"/>
</dbReference>
<dbReference type="GO" id="GO:0006357">
    <property type="term" value="P:regulation of transcription by RNA polymerase II"/>
    <property type="evidence" value="ECO:0007669"/>
    <property type="project" value="TreeGrafter"/>
</dbReference>
<reference evidence="4" key="1">
    <citation type="submission" date="2020-11" db="EMBL/GenBank/DDBJ databases">
        <authorList>
            <person name="Tran Van P."/>
        </authorList>
    </citation>
    <scope>NUCLEOTIDE SEQUENCE</scope>
</reference>
<gene>
    <name evidence="4" type="ORF">NMOB1V02_LOCUS2523</name>
</gene>
<protein>
    <recommendedName>
        <fullName evidence="3">BTB domain-containing protein</fullName>
    </recommendedName>
</protein>